<dbReference type="InParanoid" id="D6Z426"/>
<gene>
    <name evidence="1" type="ordered locus">DaAHT2_1606</name>
</gene>
<dbReference type="STRING" id="589865.DaAHT2_1606"/>
<dbReference type="KEGG" id="dak:DaAHT2_1606"/>
<protein>
    <submittedName>
        <fullName evidence="1">Uncharacterized protein</fullName>
    </submittedName>
</protein>
<dbReference type="AlphaFoldDB" id="D6Z426"/>
<name>D6Z426_DESAT</name>
<dbReference type="HOGENOM" id="CLU_2492820_0_0_7"/>
<dbReference type="EMBL" id="CP001940">
    <property type="protein sequence ID" value="ADH86301.1"/>
    <property type="molecule type" value="Genomic_DNA"/>
</dbReference>
<accession>D6Z426</accession>
<evidence type="ECO:0000313" key="2">
    <source>
        <dbReference type="Proteomes" id="UP000001508"/>
    </source>
</evidence>
<keyword evidence="2" id="KW-1185">Reference proteome</keyword>
<reference evidence="2" key="1">
    <citation type="submission" date="2010-02" db="EMBL/GenBank/DDBJ databases">
        <title>Complete sequence of Desulfurivibrio alkaliphilus AHT2.</title>
        <authorList>
            <consortium name="US DOE Joint Genome Institute"/>
            <person name="Pitluck S."/>
            <person name="Chertkov O."/>
            <person name="Detter J.C."/>
            <person name="Han C."/>
            <person name="Tapia R."/>
            <person name="Larimer F."/>
            <person name="Land M."/>
            <person name="Hauser L."/>
            <person name="Kyrpides N."/>
            <person name="Mikhailova N."/>
            <person name="Sorokin D.Y."/>
            <person name="Muyzer G."/>
            <person name="Woyke T."/>
        </authorList>
    </citation>
    <scope>NUCLEOTIDE SEQUENCE [LARGE SCALE GENOMIC DNA]</scope>
    <source>
        <strain evidence="2">DSM 19089 / UNIQEM U267 / AHT2</strain>
    </source>
</reference>
<dbReference type="Proteomes" id="UP000001508">
    <property type="component" value="Chromosome"/>
</dbReference>
<organism evidence="1 2">
    <name type="scientific">Desulfurivibrio alkaliphilus (strain DSM 19089 / UNIQEM U267 / AHT2)</name>
    <dbReference type="NCBI Taxonomy" id="589865"/>
    <lineage>
        <taxon>Bacteria</taxon>
        <taxon>Pseudomonadati</taxon>
        <taxon>Thermodesulfobacteriota</taxon>
        <taxon>Desulfobulbia</taxon>
        <taxon>Desulfobulbales</taxon>
        <taxon>Desulfobulbaceae</taxon>
        <taxon>Desulfurivibrio</taxon>
    </lineage>
</organism>
<dbReference type="eggNOG" id="ENOG5032Y6G">
    <property type="taxonomic scope" value="Bacteria"/>
</dbReference>
<evidence type="ECO:0000313" key="1">
    <source>
        <dbReference type="EMBL" id="ADH86301.1"/>
    </source>
</evidence>
<sequence length="74" mass="8079">MCQSLVHKVARSKQLQAVTEPGILKLFESWLDELEEEAAAFLQRHPDSDAVTLADALGLSASGAAFLLAKRQQE</sequence>
<proteinExistence type="predicted"/>